<name>A0A0N0P785_LEPSE</name>
<feature type="transmembrane region" description="Helical" evidence="1">
    <location>
        <begin position="86"/>
        <end position="107"/>
    </location>
</feature>
<reference evidence="2 3" key="1">
    <citation type="journal article" date="2015" name="PLoS Pathog.">
        <title>Leptomonas seymouri: Adaptations to the Dixenous Life Cycle Analyzed by Genome Sequencing, Transcriptome Profiling and Co-infection with Leishmania donovani.</title>
        <authorList>
            <person name="Kraeva N."/>
            <person name="Butenko A."/>
            <person name="Hlavacova J."/>
            <person name="Kostygov A."/>
            <person name="Myskova J."/>
            <person name="Grybchuk D."/>
            <person name="Lestinova T."/>
            <person name="Votypka J."/>
            <person name="Volf P."/>
            <person name="Opperdoes F."/>
            <person name="Flegontov P."/>
            <person name="Lukes J."/>
            <person name="Yurchenko V."/>
        </authorList>
    </citation>
    <scope>NUCLEOTIDE SEQUENCE [LARGE SCALE GENOMIC DNA]</scope>
    <source>
        <strain evidence="2 3">ATCC 30220</strain>
    </source>
</reference>
<keyword evidence="3" id="KW-1185">Reference proteome</keyword>
<feature type="transmembrane region" description="Helical" evidence="1">
    <location>
        <begin position="180"/>
        <end position="199"/>
    </location>
</feature>
<keyword evidence="1" id="KW-0472">Membrane</keyword>
<dbReference type="PANTHER" id="PTHR20948">
    <property type="entry name" value="TRANSMEMBRANE PROTEIN 164"/>
    <property type="match status" value="1"/>
</dbReference>
<dbReference type="Proteomes" id="UP000038009">
    <property type="component" value="Unassembled WGS sequence"/>
</dbReference>
<evidence type="ECO:0008006" key="4">
    <source>
        <dbReference type="Google" id="ProtNLM"/>
    </source>
</evidence>
<feature type="transmembrane region" description="Helical" evidence="1">
    <location>
        <begin position="211"/>
        <end position="237"/>
    </location>
</feature>
<feature type="transmembrane region" description="Helical" evidence="1">
    <location>
        <begin position="257"/>
        <end position="278"/>
    </location>
</feature>
<comment type="caution">
    <text evidence="2">The sequence shown here is derived from an EMBL/GenBank/DDBJ whole genome shotgun (WGS) entry which is preliminary data.</text>
</comment>
<dbReference type="VEuPathDB" id="TriTrypDB:Lsey_0048_0190"/>
<sequence>MESALIDFCEAVVPDSFADALQTFAAHTGLKWGVMPSSHYWFQPPKVHVGLFALAMVFCVALRSLSRGFRSSAIAQLLSRGAGRSLRCSANTFIACLLMICLGAQVYTKGSRPKPLVQLAWLLMPCHIFTGLWVWILLHGSPQSYGRNCYLATLMVDWLWGPVAAALRPDWGDHRFLWESYIFATHHGLLLLLPFYYAVRYDTLGLSWPHIFHMTWVPTLINFALFCPYGLFVGLNVNYQLAPPPLGRKAPAVLRSVMFRPAFVITCVVLSVISNVMTRWVAKMIRAMLSAAQHTKPKAM</sequence>
<evidence type="ECO:0000313" key="2">
    <source>
        <dbReference type="EMBL" id="KPI88499.1"/>
    </source>
</evidence>
<dbReference type="InterPro" id="IPR026508">
    <property type="entry name" value="TMEM164"/>
</dbReference>
<accession>A0A0N0P785</accession>
<proteinExistence type="predicted"/>
<feature type="transmembrane region" description="Helical" evidence="1">
    <location>
        <begin position="119"/>
        <end position="138"/>
    </location>
</feature>
<feature type="transmembrane region" description="Helical" evidence="1">
    <location>
        <begin position="150"/>
        <end position="168"/>
    </location>
</feature>
<feature type="transmembrane region" description="Helical" evidence="1">
    <location>
        <begin position="47"/>
        <end position="65"/>
    </location>
</feature>
<dbReference type="EMBL" id="LJSK01000048">
    <property type="protein sequence ID" value="KPI88499.1"/>
    <property type="molecule type" value="Genomic_DNA"/>
</dbReference>
<dbReference type="OMA" id="FFIQHYA"/>
<evidence type="ECO:0000256" key="1">
    <source>
        <dbReference type="SAM" id="Phobius"/>
    </source>
</evidence>
<organism evidence="2 3">
    <name type="scientific">Leptomonas seymouri</name>
    <dbReference type="NCBI Taxonomy" id="5684"/>
    <lineage>
        <taxon>Eukaryota</taxon>
        <taxon>Discoba</taxon>
        <taxon>Euglenozoa</taxon>
        <taxon>Kinetoplastea</taxon>
        <taxon>Metakinetoplastina</taxon>
        <taxon>Trypanosomatida</taxon>
        <taxon>Trypanosomatidae</taxon>
        <taxon>Leishmaniinae</taxon>
        <taxon>Leptomonas</taxon>
    </lineage>
</organism>
<keyword evidence="1" id="KW-1133">Transmembrane helix</keyword>
<dbReference type="AlphaFoldDB" id="A0A0N0P785"/>
<evidence type="ECO:0000313" key="3">
    <source>
        <dbReference type="Proteomes" id="UP000038009"/>
    </source>
</evidence>
<protein>
    <recommendedName>
        <fullName evidence="4">TMEM164 family protein</fullName>
    </recommendedName>
</protein>
<dbReference type="PANTHER" id="PTHR20948:SF2">
    <property type="entry name" value="TRANSMEMBRANE PROTEIN 164"/>
    <property type="match status" value="1"/>
</dbReference>
<gene>
    <name evidence="2" type="ORF">ABL78_2395</name>
</gene>
<keyword evidence="1" id="KW-0812">Transmembrane</keyword>
<dbReference type="OrthoDB" id="17328at2759"/>